<evidence type="ECO:0000313" key="3">
    <source>
        <dbReference type="Proteomes" id="UP000808906"/>
    </source>
</evidence>
<comment type="caution">
    <text evidence="1">The sequence shown here is derived from an EMBL/GenBank/DDBJ whole genome shotgun (WGS) entry which is preliminary data.</text>
</comment>
<sequence>MTDCKHCGKSIHQPLLHWLHSDTWDRVCHFATTEWAWTGPHTYATPKDHQ</sequence>
<dbReference type="RefSeq" id="WP_205915048.1">
    <property type="nucleotide sequence ID" value="NZ_JAJNNF010000073.1"/>
</dbReference>
<gene>
    <name evidence="1" type="ORF">GS441_19380</name>
    <name evidence="2" type="ORF">GS882_08930</name>
</gene>
<protein>
    <submittedName>
        <fullName evidence="1">Uncharacterized protein</fullName>
    </submittedName>
</protein>
<dbReference type="EMBL" id="WUXR01000012">
    <property type="protein sequence ID" value="MBM4567501.1"/>
    <property type="molecule type" value="Genomic_DNA"/>
</dbReference>
<dbReference type="AlphaFoldDB" id="A0A9Q2PC64"/>
<dbReference type="EMBL" id="WVBC01000030">
    <property type="protein sequence ID" value="NKT78224.1"/>
    <property type="molecule type" value="Genomic_DNA"/>
</dbReference>
<reference evidence="1" key="1">
    <citation type="submission" date="2019-11" db="EMBL/GenBank/DDBJ databases">
        <title>Spread of Macrolides and rifampicin resistant Rhodococcus equi in clinical isolates in the USA.</title>
        <authorList>
            <person name="Alvarez-Narvaez S."/>
            <person name="Huber L."/>
            <person name="Cohen N.D."/>
            <person name="Slovis N."/>
            <person name="Greiter M."/>
            <person name="Giguere S."/>
            <person name="Hart K."/>
        </authorList>
    </citation>
    <scope>NUCLEOTIDE SEQUENCE</scope>
    <source>
        <strain evidence="1">Lh_17</strain>
    </source>
</reference>
<dbReference type="Proteomes" id="UP000808906">
    <property type="component" value="Unassembled WGS sequence"/>
</dbReference>
<organism evidence="1 3">
    <name type="scientific">Rhodococcus hoagii</name>
    <name type="common">Corynebacterium equii</name>
    <dbReference type="NCBI Taxonomy" id="43767"/>
    <lineage>
        <taxon>Bacteria</taxon>
        <taxon>Bacillati</taxon>
        <taxon>Actinomycetota</taxon>
        <taxon>Actinomycetes</taxon>
        <taxon>Mycobacteriales</taxon>
        <taxon>Nocardiaceae</taxon>
        <taxon>Prescottella</taxon>
    </lineage>
</organism>
<dbReference type="Proteomes" id="UP000603463">
    <property type="component" value="Unassembled WGS sequence"/>
</dbReference>
<name>A0A9Q2PC64_RHOHA</name>
<evidence type="ECO:0000313" key="2">
    <source>
        <dbReference type="EMBL" id="NKT78224.1"/>
    </source>
</evidence>
<evidence type="ECO:0000313" key="1">
    <source>
        <dbReference type="EMBL" id="MBM4567501.1"/>
    </source>
</evidence>
<proteinExistence type="predicted"/>
<reference evidence="2" key="2">
    <citation type="journal article" date="2020" name="Environ. Microbiol.">
        <title>The novel and transferable erm(51) gene confers Macrolides, Lincosamides, and Streptogramins B (MLSB) resistance to clonal Rhodococcus equi in the environment.</title>
        <authorList>
            <person name="Huber L."/>
            <person name="Giguere S."/>
            <person name="Slovis N.M."/>
            <person name="Alvarez-Narvaez S."/>
            <person name="Hart K.A."/>
            <person name="Greiter M."/>
            <person name="Morris E.R.A."/>
            <person name="Cohen N.D."/>
        </authorList>
    </citation>
    <scope>NUCLEOTIDE SEQUENCE</scope>
    <source>
        <strain evidence="2">Lh_116_1</strain>
    </source>
</reference>
<accession>A0A9Q2PC64</accession>